<organism evidence="1 2">
    <name type="scientific">Candidatus Enterovibrio escicola</name>
    <dbReference type="NCBI Taxonomy" id="1927127"/>
    <lineage>
        <taxon>Bacteria</taxon>
        <taxon>Pseudomonadati</taxon>
        <taxon>Pseudomonadota</taxon>
        <taxon>Gammaproteobacteria</taxon>
        <taxon>Vibrionales</taxon>
        <taxon>Vibrionaceae</taxon>
        <taxon>Enterovibrio</taxon>
    </lineage>
</organism>
<dbReference type="AlphaFoldDB" id="A0A2A5SZ25"/>
<comment type="caution">
    <text evidence="1">The sequence shown here is derived from an EMBL/GenBank/DDBJ whole genome shotgun (WGS) entry which is preliminary data.</text>
</comment>
<reference evidence="2" key="1">
    <citation type="submission" date="2017-04" db="EMBL/GenBank/DDBJ databases">
        <title>Genome evolution of the luminous symbionts of deep sea anglerfish.</title>
        <authorList>
            <person name="Hendry T.A."/>
        </authorList>
    </citation>
    <scope>NUCLEOTIDE SEQUENCE [LARGE SCALE GENOMIC DNA]</scope>
</reference>
<accession>A0A2A5SZ25</accession>
<protein>
    <submittedName>
        <fullName evidence="1">Mobile element protein</fullName>
    </submittedName>
</protein>
<evidence type="ECO:0000313" key="1">
    <source>
        <dbReference type="EMBL" id="PCS21108.1"/>
    </source>
</evidence>
<name>A0A2A5SZ25_9GAMM</name>
<sequence length="63" mass="6954">MLAQAIEAEIQSLLNNVTSHHITSLQTNGKQGVVHKGHLPERHLQTGFGDITVKVPKVRDKTM</sequence>
<dbReference type="Proteomes" id="UP000219020">
    <property type="component" value="Unassembled WGS sequence"/>
</dbReference>
<dbReference type="EMBL" id="NBYY01000039">
    <property type="protein sequence ID" value="PCS21108.1"/>
    <property type="molecule type" value="Genomic_DNA"/>
</dbReference>
<evidence type="ECO:0000313" key="2">
    <source>
        <dbReference type="Proteomes" id="UP000219020"/>
    </source>
</evidence>
<proteinExistence type="predicted"/>
<gene>
    <name evidence="1" type="ORF">BTN49_3255</name>
</gene>
<keyword evidence="2" id="KW-1185">Reference proteome</keyword>